<feature type="region of interest" description="Disordered" evidence="1">
    <location>
        <begin position="1"/>
        <end position="24"/>
    </location>
</feature>
<dbReference type="InterPro" id="IPR011042">
    <property type="entry name" value="6-blade_b-propeller_TolB-like"/>
</dbReference>
<name>A0A0N0RZ13_9EURO</name>
<comment type="caution">
    <text evidence="2">The sequence shown here is derived from an EMBL/GenBank/DDBJ whole genome shotgun (WGS) entry which is preliminary data.</text>
</comment>
<dbReference type="AlphaFoldDB" id="A0A0N0RZ13"/>
<evidence type="ECO:0000256" key="1">
    <source>
        <dbReference type="SAM" id="MobiDB-lite"/>
    </source>
</evidence>
<accession>A0A0N0RZ13</accession>
<dbReference type="Proteomes" id="UP000037696">
    <property type="component" value="Unassembled WGS sequence"/>
</dbReference>
<sequence>MGPISTTSQFDLMDPSRRGSEHSPLIPSSAHLVHHFDGTEDAVGITALSPDIYGVNCIQFSSLIDLRIDENAPKSVLVAKLPAGYLDRIATLDEGKAVAISDSQLGFIWCLDIRTGEYSVIHQDEAMAADRDMGLLTG</sequence>
<proteinExistence type="predicted"/>
<keyword evidence="3" id="KW-1185">Reference proteome</keyword>
<evidence type="ECO:0000313" key="3">
    <source>
        <dbReference type="Proteomes" id="UP000037696"/>
    </source>
</evidence>
<evidence type="ECO:0000313" key="2">
    <source>
        <dbReference type="EMBL" id="KOS44003.1"/>
    </source>
</evidence>
<organism evidence="2 3">
    <name type="scientific">Penicillium nordicum</name>
    <dbReference type="NCBI Taxonomy" id="229535"/>
    <lineage>
        <taxon>Eukaryota</taxon>
        <taxon>Fungi</taxon>
        <taxon>Dikarya</taxon>
        <taxon>Ascomycota</taxon>
        <taxon>Pezizomycotina</taxon>
        <taxon>Eurotiomycetes</taxon>
        <taxon>Eurotiomycetidae</taxon>
        <taxon>Eurotiales</taxon>
        <taxon>Aspergillaceae</taxon>
        <taxon>Penicillium</taxon>
    </lineage>
</organism>
<dbReference type="EMBL" id="LHQQ01000069">
    <property type="protein sequence ID" value="KOS44003.1"/>
    <property type="molecule type" value="Genomic_DNA"/>
</dbReference>
<dbReference type="STRING" id="229535.A0A0N0RZ13"/>
<feature type="compositionally biased region" description="Polar residues" evidence="1">
    <location>
        <begin position="1"/>
        <end position="10"/>
    </location>
</feature>
<reference evidence="2 3" key="1">
    <citation type="submission" date="2015-08" db="EMBL/GenBank/DDBJ databases">
        <title>Genome sequencing of Penicillium nordicum.</title>
        <authorList>
            <person name="Nguyen H.D."/>
            <person name="Seifert K.A."/>
        </authorList>
    </citation>
    <scope>NUCLEOTIDE SEQUENCE [LARGE SCALE GENOMIC DNA]</scope>
    <source>
        <strain evidence="2 3">DAOMC 185683</strain>
    </source>
</reference>
<gene>
    <name evidence="2" type="ORF">ACN38_g5095</name>
</gene>
<dbReference type="Gene3D" id="2.120.10.30">
    <property type="entry name" value="TolB, C-terminal domain"/>
    <property type="match status" value="1"/>
</dbReference>
<evidence type="ECO:0008006" key="4">
    <source>
        <dbReference type="Google" id="ProtNLM"/>
    </source>
</evidence>
<dbReference type="OrthoDB" id="9977941at2759"/>
<protein>
    <recommendedName>
        <fullName evidence="4">SMP-30/Gluconolactonase/LRE-like region domain-containing protein</fullName>
    </recommendedName>
</protein>